<comment type="caution">
    <text evidence="2">The sequence shown here is derived from an EMBL/GenBank/DDBJ whole genome shotgun (WGS) entry which is preliminary data.</text>
</comment>
<dbReference type="AlphaFoldDB" id="A0A542BGZ6"/>
<protein>
    <submittedName>
        <fullName evidence="2">Uncharacterized protein</fullName>
    </submittedName>
</protein>
<reference evidence="2" key="2">
    <citation type="submission" date="2019-08" db="EMBL/GenBank/DDBJ databases">
        <title>Investigation of anaerobic lignin degradation for improved lignocellulosic biofuels.</title>
        <authorList>
            <person name="Deangelis K.PhD."/>
        </authorList>
    </citation>
    <scope>NUCLEOTIDE SEQUENCE [LARGE SCALE GENOMIC DNA]</scope>
    <source>
        <strain evidence="2">128R</strain>
    </source>
</reference>
<gene>
    <name evidence="2" type="ORF">FHU10_2222</name>
</gene>
<name>A0A542BGZ6_SERFO</name>
<dbReference type="EMBL" id="VISQ01000001">
    <property type="protein sequence ID" value="TVZ69692.1"/>
    <property type="molecule type" value="Genomic_DNA"/>
</dbReference>
<keyword evidence="1" id="KW-1133">Transmembrane helix</keyword>
<keyword evidence="1" id="KW-0472">Membrane</keyword>
<accession>A0A542BGZ6</accession>
<feature type="transmembrane region" description="Helical" evidence="1">
    <location>
        <begin position="29"/>
        <end position="52"/>
    </location>
</feature>
<keyword evidence="1" id="KW-0812">Transmembrane</keyword>
<evidence type="ECO:0000256" key="1">
    <source>
        <dbReference type="SAM" id="Phobius"/>
    </source>
</evidence>
<evidence type="ECO:0000313" key="2">
    <source>
        <dbReference type="EMBL" id="TVZ69692.1"/>
    </source>
</evidence>
<organism evidence="2">
    <name type="scientific">Serratia fonticola</name>
    <dbReference type="NCBI Taxonomy" id="47917"/>
    <lineage>
        <taxon>Bacteria</taxon>
        <taxon>Pseudomonadati</taxon>
        <taxon>Pseudomonadota</taxon>
        <taxon>Gammaproteobacteria</taxon>
        <taxon>Enterobacterales</taxon>
        <taxon>Yersiniaceae</taxon>
        <taxon>Serratia</taxon>
    </lineage>
</organism>
<sequence>MAKSDGVAGMSARAQTLTGEEMKLLESHALPLIFLPLGTMLMRTLFLSDLMYASGP</sequence>
<reference evidence="2" key="1">
    <citation type="submission" date="2019-06" db="EMBL/GenBank/DDBJ databases">
        <authorList>
            <person name="Deangelis K."/>
            <person name="Huntemann M."/>
            <person name="Clum A."/>
            <person name="Pillay M."/>
            <person name="Palaniappan K."/>
            <person name="Varghese N."/>
            <person name="Mikhailova N."/>
            <person name="Stamatis D."/>
            <person name="Reddy T."/>
            <person name="Daum C."/>
            <person name="Shapiro N."/>
            <person name="Ivanova N."/>
            <person name="Kyrpides N."/>
            <person name="Woyke T."/>
        </authorList>
    </citation>
    <scope>NUCLEOTIDE SEQUENCE [LARGE SCALE GENOMIC DNA]</scope>
    <source>
        <strain evidence="2">128R</strain>
    </source>
</reference>
<proteinExistence type="predicted"/>